<organism evidence="1 2">
    <name type="scientific">Flavilitoribacter nigricans (strain ATCC 23147 / DSM 23189 / NBRC 102662 / NCIMB 1420 / SS-2)</name>
    <name type="common">Lewinella nigricans</name>
    <dbReference type="NCBI Taxonomy" id="1122177"/>
    <lineage>
        <taxon>Bacteria</taxon>
        <taxon>Pseudomonadati</taxon>
        <taxon>Bacteroidota</taxon>
        <taxon>Saprospiria</taxon>
        <taxon>Saprospirales</taxon>
        <taxon>Lewinellaceae</taxon>
        <taxon>Flavilitoribacter</taxon>
    </lineage>
</organism>
<name>A0A2D0NCS8_FLAN2</name>
<proteinExistence type="predicted"/>
<keyword evidence="2" id="KW-1185">Reference proteome</keyword>
<gene>
    <name evidence="1" type="ORF">CRP01_11390</name>
</gene>
<accession>A0A2D0NCS8</accession>
<dbReference type="Proteomes" id="UP000223913">
    <property type="component" value="Unassembled WGS sequence"/>
</dbReference>
<sequence>MKKQTARTVLVALVVLASLVSYIYLNTVELNTSSEKATQYQLMENEEQLDEETVTNTKLYLPEVALIKKVIETGKSLIPGS</sequence>
<dbReference type="RefSeq" id="WP_099150164.1">
    <property type="nucleotide sequence ID" value="NZ_PDUD01000018.1"/>
</dbReference>
<protein>
    <submittedName>
        <fullName evidence="1">Uncharacterized protein</fullName>
    </submittedName>
</protein>
<dbReference type="AlphaFoldDB" id="A0A2D0NCS8"/>
<reference evidence="1 2" key="1">
    <citation type="submission" date="2017-10" db="EMBL/GenBank/DDBJ databases">
        <title>The draft genome sequence of Lewinella nigricans NBRC 102662.</title>
        <authorList>
            <person name="Wang K."/>
        </authorList>
    </citation>
    <scope>NUCLEOTIDE SEQUENCE [LARGE SCALE GENOMIC DNA]</scope>
    <source>
        <strain evidence="1 2">NBRC 102662</strain>
    </source>
</reference>
<evidence type="ECO:0000313" key="1">
    <source>
        <dbReference type="EMBL" id="PHN06180.1"/>
    </source>
</evidence>
<evidence type="ECO:0000313" key="2">
    <source>
        <dbReference type="Proteomes" id="UP000223913"/>
    </source>
</evidence>
<comment type="caution">
    <text evidence="1">The sequence shown here is derived from an EMBL/GenBank/DDBJ whole genome shotgun (WGS) entry which is preliminary data.</text>
</comment>
<dbReference type="EMBL" id="PDUD01000018">
    <property type="protein sequence ID" value="PHN06180.1"/>
    <property type="molecule type" value="Genomic_DNA"/>
</dbReference>